<dbReference type="SFLD" id="SFLDS00029">
    <property type="entry name" value="Radical_SAM"/>
    <property type="match status" value="1"/>
</dbReference>
<dbReference type="InterPro" id="IPR013785">
    <property type="entry name" value="Aldolase_TIM"/>
</dbReference>
<dbReference type="PROSITE" id="PS51918">
    <property type="entry name" value="RADICAL_SAM"/>
    <property type="match status" value="1"/>
</dbReference>
<dbReference type="InterPro" id="IPR034505">
    <property type="entry name" value="Coproporphyrinogen-III_oxidase"/>
</dbReference>
<dbReference type="InterPro" id="IPR010723">
    <property type="entry name" value="HemN_C"/>
</dbReference>
<evidence type="ECO:0000256" key="5">
    <source>
        <dbReference type="ARBA" id="ARBA00023014"/>
    </source>
</evidence>
<organism evidence="7 8">
    <name type="scientific">Lysobacter brunescens</name>
    <dbReference type="NCBI Taxonomy" id="262323"/>
    <lineage>
        <taxon>Bacteria</taxon>
        <taxon>Pseudomonadati</taxon>
        <taxon>Pseudomonadota</taxon>
        <taxon>Gammaproteobacteria</taxon>
        <taxon>Lysobacterales</taxon>
        <taxon>Lysobacteraceae</taxon>
        <taxon>Lysobacter</taxon>
    </lineage>
</organism>
<dbReference type="SFLD" id="SFLDG01065">
    <property type="entry name" value="anaerobic_coproporphyrinogen-I"/>
    <property type="match status" value="1"/>
</dbReference>
<dbReference type="PANTHER" id="PTHR13932:SF5">
    <property type="entry name" value="RADICAL S-ADENOSYL METHIONINE DOMAIN-CONTAINING PROTEIN 1, MITOCHONDRIAL"/>
    <property type="match status" value="1"/>
</dbReference>
<dbReference type="EMBL" id="JBHTIF010000001">
    <property type="protein sequence ID" value="MFD0725621.1"/>
    <property type="molecule type" value="Genomic_DNA"/>
</dbReference>
<name>A0ABW2YB12_9GAMM</name>
<reference evidence="8" key="1">
    <citation type="journal article" date="2019" name="Int. J. Syst. Evol. Microbiol.">
        <title>The Global Catalogue of Microorganisms (GCM) 10K type strain sequencing project: providing services to taxonomists for standard genome sequencing and annotation.</title>
        <authorList>
            <consortium name="The Broad Institute Genomics Platform"/>
            <consortium name="The Broad Institute Genome Sequencing Center for Infectious Disease"/>
            <person name="Wu L."/>
            <person name="Ma J."/>
        </authorList>
    </citation>
    <scope>NUCLEOTIDE SEQUENCE [LARGE SCALE GENOMIC DNA]</scope>
    <source>
        <strain evidence="8">CCUG 55585</strain>
    </source>
</reference>
<dbReference type="CDD" id="cd01335">
    <property type="entry name" value="Radical_SAM"/>
    <property type="match status" value="1"/>
</dbReference>
<dbReference type="NCBIfam" id="NF006067">
    <property type="entry name" value="PRK08208.1"/>
    <property type="match status" value="1"/>
</dbReference>
<evidence type="ECO:0000256" key="1">
    <source>
        <dbReference type="ARBA" id="ARBA00001966"/>
    </source>
</evidence>
<dbReference type="InterPro" id="IPR006638">
    <property type="entry name" value="Elp3/MiaA/NifB-like_rSAM"/>
</dbReference>
<feature type="domain" description="Radical SAM core" evidence="6">
    <location>
        <begin position="51"/>
        <end position="298"/>
    </location>
</feature>
<gene>
    <name evidence="7" type="ORF">ACFQ0E_08415</name>
</gene>
<dbReference type="InterPro" id="IPR058240">
    <property type="entry name" value="rSAM_sf"/>
</dbReference>
<accession>A0ABW2YB12</accession>
<evidence type="ECO:0000256" key="4">
    <source>
        <dbReference type="ARBA" id="ARBA00023004"/>
    </source>
</evidence>
<dbReference type="Pfam" id="PF04055">
    <property type="entry name" value="Radical_SAM"/>
    <property type="match status" value="1"/>
</dbReference>
<keyword evidence="3" id="KW-0479">Metal-binding</keyword>
<protein>
    <submittedName>
        <fullName evidence="7">STM4012 family radical SAM protein</fullName>
    </submittedName>
</protein>
<comment type="caution">
    <text evidence="7">The sequence shown here is derived from an EMBL/GenBank/DDBJ whole genome shotgun (WGS) entry which is preliminary data.</text>
</comment>
<dbReference type="Proteomes" id="UP001597110">
    <property type="component" value="Unassembled WGS sequence"/>
</dbReference>
<dbReference type="PANTHER" id="PTHR13932">
    <property type="entry name" value="COPROPORPHYRINIGEN III OXIDASE"/>
    <property type="match status" value="1"/>
</dbReference>
<comment type="cofactor">
    <cofactor evidence="1">
        <name>[4Fe-4S] cluster</name>
        <dbReference type="ChEBI" id="CHEBI:49883"/>
    </cofactor>
</comment>
<evidence type="ECO:0000259" key="6">
    <source>
        <dbReference type="PROSITE" id="PS51918"/>
    </source>
</evidence>
<evidence type="ECO:0000256" key="3">
    <source>
        <dbReference type="ARBA" id="ARBA00022723"/>
    </source>
</evidence>
<dbReference type="RefSeq" id="WP_386824091.1">
    <property type="nucleotide sequence ID" value="NZ_JBHTIF010000001.1"/>
</dbReference>
<dbReference type="InterPro" id="IPR007197">
    <property type="entry name" value="rSAM"/>
</dbReference>
<dbReference type="Gene3D" id="3.20.20.70">
    <property type="entry name" value="Aldolase class I"/>
    <property type="match status" value="1"/>
</dbReference>
<sequence>MTSPALPAVAAPALDALLRLPPYQAYSYSYPHKTAYRTLDIPRSLRDVWRDEDRRALFLYLHIPFCSYRCGFCNLFALARPAEDTVARYLDQLEAQFATTQEALDEHAFARFALGGGTPSYLDFSQLQRVFAMLRAGGVDLRDIPAGMEVSPETVDAEKMALCREAGIDRISMGIQSFSEAEVRALVRPQQREVVERSIDAIRTQGFPALNLDLIYGIAGQTVASFIASIDSALAFAPEELYLYPLYVRPLTGLGRISQIDGKRRFALQPEPVDDRLSMYRAGRDRLLSAGYTQVSMRMFRAPHAPATDIGPAYCCQDDGMVGIGCGARSYTRGLHYASEYGVSRRGVVDILDHYLSLSREDFARVDHGIVLDGDEQRRRFAMQSLLVKPGLSLSAWRARFGSEVFDELPQLRDLEPAGLACLDDDLLALTDEGFARADTLGPWLVSSAVAARMAEYSLR</sequence>
<dbReference type="SUPFAM" id="SSF102114">
    <property type="entry name" value="Radical SAM enzymes"/>
    <property type="match status" value="1"/>
</dbReference>
<evidence type="ECO:0000313" key="7">
    <source>
        <dbReference type="EMBL" id="MFD0725621.1"/>
    </source>
</evidence>
<proteinExistence type="predicted"/>
<keyword evidence="2" id="KW-0949">S-adenosyl-L-methionine</keyword>
<keyword evidence="4" id="KW-0408">Iron</keyword>
<keyword evidence="5" id="KW-0411">Iron-sulfur</keyword>
<evidence type="ECO:0000313" key="8">
    <source>
        <dbReference type="Proteomes" id="UP001597110"/>
    </source>
</evidence>
<dbReference type="Pfam" id="PF06969">
    <property type="entry name" value="HemN_C"/>
    <property type="match status" value="1"/>
</dbReference>
<dbReference type="SMART" id="SM00729">
    <property type="entry name" value="Elp3"/>
    <property type="match status" value="1"/>
</dbReference>
<keyword evidence="8" id="KW-1185">Reference proteome</keyword>
<evidence type="ECO:0000256" key="2">
    <source>
        <dbReference type="ARBA" id="ARBA00022691"/>
    </source>
</evidence>